<name>A0A2V1K5D1_9ACTO</name>
<dbReference type="InterPro" id="IPR050155">
    <property type="entry name" value="HAD-like_hydrolase_sf"/>
</dbReference>
<dbReference type="PROSITE" id="PS01228">
    <property type="entry name" value="COF_1"/>
    <property type="match status" value="1"/>
</dbReference>
<dbReference type="PANTHER" id="PTHR43434">
    <property type="entry name" value="PHOSPHOGLYCOLATE PHOSPHATASE"/>
    <property type="match status" value="1"/>
</dbReference>
<keyword evidence="2" id="KW-1185">Reference proteome</keyword>
<organism evidence="1 2">
    <name type="scientific">Ancrocorticia populi</name>
    <dbReference type="NCBI Taxonomy" id="2175228"/>
    <lineage>
        <taxon>Bacteria</taxon>
        <taxon>Bacillati</taxon>
        <taxon>Actinomycetota</taxon>
        <taxon>Actinomycetes</taxon>
        <taxon>Actinomycetales</taxon>
        <taxon>Actinomycetaceae</taxon>
        <taxon>Ancrocorticia</taxon>
    </lineage>
</organism>
<dbReference type="SFLD" id="SFLDG01129">
    <property type="entry name" value="C1.5:_HAD__Beta-PGM__Phosphata"/>
    <property type="match status" value="1"/>
</dbReference>
<dbReference type="InterPro" id="IPR023198">
    <property type="entry name" value="PGP-like_dom2"/>
</dbReference>
<comment type="caution">
    <text evidence="1">The sequence shown here is derived from an EMBL/GenBank/DDBJ whole genome shotgun (WGS) entry which is preliminary data.</text>
</comment>
<dbReference type="AlphaFoldDB" id="A0A2V1K5D1"/>
<accession>A0A2V1K5D1</accession>
<dbReference type="PANTHER" id="PTHR43434:SF25">
    <property type="entry name" value="PHOSPHOGLYCOLATE PHOSPHATASE"/>
    <property type="match status" value="1"/>
</dbReference>
<dbReference type="GO" id="GO:0008967">
    <property type="term" value="F:phosphoglycolate phosphatase activity"/>
    <property type="evidence" value="ECO:0007669"/>
    <property type="project" value="TreeGrafter"/>
</dbReference>
<gene>
    <name evidence="1" type="ORF">DD236_06580</name>
</gene>
<reference evidence="2" key="1">
    <citation type="submission" date="2018-05" db="EMBL/GenBank/DDBJ databases">
        <authorList>
            <person name="Li Y."/>
        </authorList>
    </citation>
    <scope>NUCLEOTIDE SEQUENCE [LARGE SCALE GENOMIC DNA]</scope>
    <source>
        <strain evidence="2">sk1b4</strain>
    </source>
</reference>
<sequence length="217" mass="22817">MTNVLVLWDIDGTLLAAGQDNAPHSRAIEEVVSGTEVEEFATDGMTDAQGATLHLDRAGLDEDLLPAVLERLDIHSHVYLTSGPLTALPGVNEALNFVASLGATNALLTGNTPARAINKLRGAGIDTELIAWEDSFFGGNAKSREVVTHRARDRFPERRIVVIGDTPLDGQAANEAGLDFLGVTTGLYGAEDLTGAGAFLVIEDLVSGLDELGEALS</sequence>
<evidence type="ECO:0000313" key="1">
    <source>
        <dbReference type="EMBL" id="PWF26512.1"/>
    </source>
</evidence>
<dbReference type="InterPro" id="IPR036412">
    <property type="entry name" value="HAD-like_sf"/>
</dbReference>
<dbReference type="GO" id="GO:0006281">
    <property type="term" value="P:DNA repair"/>
    <property type="evidence" value="ECO:0007669"/>
    <property type="project" value="TreeGrafter"/>
</dbReference>
<dbReference type="RefSeq" id="WP_109093585.1">
    <property type="nucleotide sequence ID" value="NZ_JBQDFL010000035.1"/>
</dbReference>
<dbReference type="EMBL" id="QETB01000003">
    <property type="protein sequence ID" value="PWF26512.1"/>
    <property type="molecule type" value="Genomic_DNA"/>
</dbReference>
<dbReference type="Pfam" id="PF00702">
    <property type="entry name" value="Hydrolase"/>
    <property type="match status" value="1"/>
</dbReference>
<dbReference type="OrthoDB" id="9797743at2"/>
<protein>
    <submittedName>
        <fullName evidence="1">Phosphatase</fullName>
    </submittedName>
</protein>
<dbReference type="Proteomes" id="UP000245283">
    <property type="component" value="Unassembled WGS sequence"/>
</dbReference>
<dbReference type="Gene3D" id="1.10.150.240">
    <property type="entry name" value="Putative phosphatase, domain 2"/>
    <property type="match status" value="1"/>
</dbReference>
<dbReference type="InterPro" id="IPR023214">
    <property type="entry name" value="HAD_sf"/>
</dbReference>
<proteinExistence type="predicted"/>
<dbReference type="SUPFAM" id="SSF56784">
    <property type="entry name" value="HAD-like"/>
    <property type="match status" value="1"/>
</dbReference>
<dbReference type="SFLD" id="SFLDS00003">
    <property type="entry name" value="Haloacid_Dehalogenase"/>
    <property type="match status" value="1"/>
</dbReference>
<dbReference type="Gene3D" id="3.40.50.1000">
    <property type="entry name" value="HAD superfamily/HAD-like"/>
    <property type="match status" value="1"/>
</dbReference>
<evidence type="ECO:0000313" key="2">
    <source>
        <dbReference type="Proteomes" id="UP000245283"/>
    </source>
</evidence>
<dbReference type="GO" id="GO:0005829">
    <property type="term" value="C:cytosol"/>
    <property type="evidence" value="ECO:0007669"/>
    <property type="project" value="TreeGrafter"/>
</dbReference>